<dbReference type="EMBL" id="BARU01009955">
    <property type="protein sequence ID" value="GAH43576.1"/>
    <property type="molecule type" value="Genomic_DNA"/>
</dbReference>
<accession>X1FD70</accession>
<comment type="caution">
    <text evidence="1">The sequence shown here is derived from an EMBL/GenBank/DDBJ whole genome shotgun (WGS) entry which is preliminary data.</text>
</comment>
<proteinExistence type="predicted"/>
<organism evidence="1">
    <name type="scientific">marine sediment metagenome</name>
    <dbReference type="NCBI Taxonomy" id="412755"/>
    <lineage>
        <taxon>unclassified sequences</taxon>
        <taxon>metagenomes</taxon>
        <taxon>ecological metagenomes</taxon>
    </lineage>
</organism>
<name>X1FD70_9ZZZZ</name>
<protein>
    <submittedName>
        <fullName evidence="1">Uncharacterized protein</fullName>
    </submittedName>
</protein>
<reference evidence="1" key="1">
    <citation type="journal article" date="2014" name="Front. Microbiol.">
        <title>High frequency of phylogenetically diverse reductive dehalogenase-homologous genes in deep subseafloor sedimentary metagenomes.</title>
        <authorList>
            <person name="Kawai M."/>
            <person name="Futagami T."/>
            <person name="Toyoda A."/>
            <person name="Takaki Y."/>
            <person name="Nishi S."/>
            <person name="Hori S."/>
            <person name="Arai W."/>
            <person name="Tsubouchi T."/>
            <person name="Morono Y."/>
            <person name="Uchiyama I."/>
            <person name="Ito T."/>
            <person name="Fujiyama A."/>
            <person name="Inagaki F."/>
            <person name="Takami H."/>
        </authorList>
    </citation>
    <scope>NUCLEOTIDE SEQUENCE</scope>
    <source>
        <strain evidence="1">Expedition CK06-06</strain>
    </source>
</reference>
<sequence length="76" mass="8358">MDIEILAPETLRCYSGLEEQLRIWAELTSIPIDGLLVRMFCGNIGYLLPGNIFFTLPIICLAKVSALSSVNSTLAK</sequence>
<dbReference type="AlphaFoldDB" id="X1FD70"/>
<gene>
    <name evidence="1" type="ORF">S03H2_19100</name>
</gene>
<evidence type="ECO:0000313" key="1">
    <source>
        <dbReference type="EMBL" id="GAH43576.1"/>
    </source>
</evidence>